<keyword evidence="1" id="KW-0378">Hydrolase</keyword>
<evidence type="ECO:0000313" key="2">
    <source>
        <dbReference type="Proteomes" id="UP001595191"/>
    </source>
</evidence>
<dbReference type="EMBL" id="JBHFPV010000002">
    <property type="protein sequence ID" value="MFH6603994.1"/>
    <property type="molecule type" value="Genomic_DNA"/>
</dbReference>
<keyword evidence="1" id="KW-0645">Protease</keyword>
<proteinExistence type="predicted"/>
<gene>
    <name evidence="1" type="ORF">ACEZ3G_10940</name>
</gene>
<sequence length="696" mass="81415">MKRFLSLFFLFVAFLGLSQHQDKVDFIRGEIMVVPKPDEKKIVGQVTYSFEILENVDSVFLDAQNIELKNIELDDKKVKFSNNGKTISIYTNFKKGKSHELSIDYSVRPTQTVYFSGWDDEIEGNEQVWTQGQGKYTSYWLPSFDDMEEKVEFDITVTTNKDLTVLTNGKLITESEFPYHGKHSWIFGMRNPMSSYLLAFAIGDYKKQELKSASGIPIENYYYPSDSLRAEPTYRYTKQIFDFLEKEIGVPYPWQDYKQVPVHDFLYAGMENTTVTIFSDQYVIDSTAFVDKNYVNVNAHEMAHQWFGNLVTEKDGEHHWLHEGFATYYAYLAEQHLFGDDHFYWKLYHTAQELREVAEKGGGQSLLDPKASSLTFYEKGAWALFMLRDEIGDDAFKKGIRSYLNRYGFKNVTVDDFLEEMEISIGRDLTDFQEEWLNNKEFPFEKAKAKLAEKSPSLKLSFDLEMDLNQSQSDDIDYLKYWEATNSVHLKKYMLNYYRTSLPDAIYAKAFDSDTIPVRQALFSGRDLPKFLDKEKLESLLNDKSYITKENALFSLWQAYPEERANYLDRTRNVVGLPNKNIRLMWLTLAILTEGFESVKTKSYFDELSSYTNPEYPFEVRQGAFFYLKEAFGFNDTSLINLIGATDHHVWQFRKYTRDLLNGLLEDDDYRTRIKKLAQELSVKETRYLSTKLSLE</sequence>
<keyword evidence="2" id="KW-1185">Reference proteome</keyword>
<dbReference type="Proteomes" id="UP001595191">
    <property type="component" value="Unassembled WGS sequence"/>
</dbReference>
<organism evidence="1 2">
    <name type="scientific">Meishania litoralis</name>
    <dbReference type="NCBI Taxonomy" id="3434685"/>
    <lineage>
        <taxon>Bacteria</taxon>
        <taxon>Pseudomonadati</taxon>
        <taxon>Bacteroidota</taxon>
        <taxon>Flavobacteriia</taxon>
        <taxon>Flavobacteriales</taxon>
        <taxon>Flavobacteriaceae</taxon>
        <taxon>Meishania</taxon>
    </lineage>
</organism>
<evidence type="ECO:0000313" key="1">
    <source>
        <dbReference type="EMBL" id="MFH6603994.1"/>
    </source>
</evidence>
<comment type="caution">
    <text evidence="1">The sequence shown here is derived from an EMBL/GenBank/DDBJ whole genome shotgun (WGS) entry which is preliminary data.</text>
</comment>
<accession>A0ACC7LK87</accession>
<keyword evidence="1" id="KW-0031">Aminopeptidase</keyword>
<protein>
    <submittedName>
        <fullName evidence="1">M1 family metallopeptidase</fullName>
        <ecNumber evidence="1">3.4.11.-</ecNumber>
    </submittedName>
</protein>
<name>A0ACC7LK87_9FLAO</name>
<dbReference type="EC" id="3.4.11.-" evidence="1"/>
<reference evidence="1" key="1">
    <citation type="submission" date="2024-09" db="EMBL/GenBank/DDBJ databases">
        <authorList>
            <person name="Liu J."/>
        </authorList>
    </citation>
    <scope>NUCLEOTIDE SEQUENCE</scope>
    <source>
        <strain evidence="1">NBU2967</strain>
    </source>
</reference>